<keyword evidence="1" id="KW-0547">Nucleotide-binding</keyword>
<dbReference type="GO" id="GO:0005524">
    <property type="term" value="F:ATP binding"/>
    <property type="evidence" value="ECO:0007669"/>
    <property type="project" value="UniProtKB-KW"/>
</dbReference>
<protein>
    <submittedName>
        <fullName evidence="4">Heat shock protein 70 family protein</fullName>
    </submittedName>
</protein>
<gene>
    <name evidence="4" type="ORF">KIPB_013777</name>
</gene>
<comment type="caution">
    <text evidence="4">The sequence shown here is derived from an EMBL/GenBank/DDBJ whole genome shotgun (WGS) entry which is preliminary data.</text>
</comment>
<accession>A0A391NST5</accession>
<dbReference type="InterPro" id="IPR029048">
    <property type="entry name" value="HSP70_C_sf"/>
</dbReference>
<dbReference type="Pfam" id="PF00012">
    <property type="entry name" value="HSP70"/>
    <property type="match status" value="1"/>
</dbReference>
<feature type="region of interest" description="Disordered" evidence="3">
    <location>
        <begin position="1"/>
        <end position="33"/>
    </location>
</feature>
<sequence length="122" mass="13243">MSGRKQDITVRSDGGLTESEIQGMVSEAEANRKKDEETLAMIELRNACESTVYSAVSTIEEHGDKVSDEARQALSDSLYTLQTLLAQPNEDLQLADVEMAKANLSAAIMAFGKAIYEGKGKK</sequence>
<dbReference type="AlphaFoldDB" id="A0A391NST5"/>
<evidence type="ECO:0000256" key="2">
    <source>
        <dbReference type="ARBA" id="ARBA00022840"/>
    </source>
</evidence>
<proteinExistence type="predicted"/>
<evidence type="ECO:0000313" key="4">
    <source>
        <dbReference type="EMBL" id="GCA64267.1"/>
    </source>
</evidence>
<dbReference type="SUPFAM" id="SSF100934">
    <property type="entry name" value="Heat shock protein 70kD (HSP70), C-terminal subdomain"/>
    <property type="match status" value="1"/>
</dbReference>
<organism evidence="4 5">
    <name type="scientific">Kipferlia bialata</name>
    <dbReference type="NCBI Taxonomy" id="797122"/>
    <lineage>
        <taxon>Eukaryota</taxon>
        <taxon>Metamonada</taxon>
        <taxon>Carpediemonas-like organisms</taxon>
        <taxon>Kipferlia</taxon>
    </lineage>
</organism>
<evidence type="ECO:0000256" key="3">
    <source>
        <dbReference type="SAM" id="MobiDB-lite"/>
    </source>
</evidence>
<keyword evidence="5" id="KW-1185">Reference proteome</keyword>
<evidence type="ECO:0000313" key="5">
    <source>
        <dbReference type="Proteomes" id="UP000265618"/>
    </source>
</evidence>
<keyword evidence="2" id="KW-0067">ATP-binding</keyword>
<feature type="compositionally biased region" description="Basic and acidic residues" evidence="3">
    <location>
        <begin position="1"/>
        <end position="10"/>
    </location>
</feature>
<name>A0A391NST5_9EUKA</name>
<dbReference type="GO" id="GO:0140662">
    <property type="term" value="F:ATP-dependent protein folding chaperone"/>
    <property type="evidence" value="ECO:0007669"/>
    <property type="project" value="InterPro"/>
</dbReference>
<dbReference type="Gene3D" id="1.20.1270.10">
    <property type="match status" value="1"/>
</dbReference>
<dbReference type="EMBL" id="BDIP01006726">
    <property type="protein sequence ID" value="GCA64267.1"/>
    <property type="molecule type" value="Genomic_DNA"/>
</dbReference>
<dbReference type="OrthoDB" id="667636at2759"/>
<reference evidence="4 5" key="1">
    <citation type="journal article" date="2018" name="PLoS ONE">
        <title>The draft genome of Kipferlia bialata reveals reductive genome evolution in fornicate parasites.</title>
        <authorList>
            <person name="Tanifuji G."/>
            <person name="Takabayashi S."/>
            <person name="Kume K."/>
            <person name="Takagi M."/>
            <person name="Nakayama T."/>
            <person name="Kamikawa R."/>
            <person name="Inagaki Y."/>
            <person name="Hashimoto T."/>
        </authorList>
    </citation>
    <scope>NUCLEOTIDE SEQUENCE [LARGE SCALE GENOMIC DNA]</scope>
    <source>
        <strain evidence="4">NY0173</strain>
    </source>
</reference>
<dbReference type="Proteomes" id="UP000265618">
    <property type="component" value="Unassembled WGS sequence"/>
</dbReference>
<dbReference type="InterPro" id="IPR013126">
    <property type="entry name" value="Hsp_70_fam"/>
</dbReference>
<evidence type="ECO:0000256" key="1">
    <source>
        <dbReference type="ARBA" id="ARBA00022741"/>
    </source>
</evidence>
<keyword evidence="4" id="KW-0346">Stress response</keyword>